<accession>A0A7G3ZAL2</accession>
<feature type="compositionally biased region" description="Polar residues" evidence="8">
    <location>
        <begin position="433"/>
        <end position="444"/>
    </location>
</feature>
<dbReference type="GO" id="GO:0008233">
    <property type="term" value="F:peptidase activity"/>
    <property type="evidence" value="ECO:0007669"/>
    <property type="project" value="UniProtKB-KW"/>
</dbReference>
<evidence type="ECO:0000256" key="3">
    <source>
        <dbReference type="ARBA" id="ARBA00022763"/>
    </source>
</evidence>
<feature type="compositionally biased region" description="Polar residues" evidence="8">
    <location>
        <begin position="490"/>
        <end position="501"/>
    </location>
</feature>
<dbReference type="GeneID" id="59323645"/>
<comment type="similarity">
    <text evidence="1">Belongs to the SOS response-associated peptidase family.</text>
</comment>
<sequence>MCGRYAIAYSSEELPSHFQSQHLPVTPQLAKGEHHDRSYNVAPTSDGAVYRAKDHELRYMKWGLIPHWTKSVKDFKTYKTFNARVENLLESRMWAQCCKNKRCVIPLNGYYEWVTKGKKKIPYYVVRSDGKLAFVAGLYDYLESEDLWTYAVITAKAPKELTWLHTRMPVLLEPGSEAWETWMNPDKTDWTQEELDELLAANYDDKMLSVYQVSEEVNKVGSSSESMVKPIFKEDSGKFNLERFPEEEEHGGAAEGEPETKRFKAEAKEPESGKGLSGKIGGGYDVKKERRGRMVGPDQEEDLEIPETAVAGENAEEIEEAFVRDEEDVDLEEEYLKQSEDEEVEEGDLENVAGEDDEEYVEGGDDNEAGSDYEVVQEGEKEEDRAAGESIGERVKNEDTARAEEGNLSKADVRKEQRSRKNKTSATAKGDTGESSSKWGSMTASEAGRKGGTRSSRRGNTRGAQEEEEGEEEDTSGRRGRGNFGKGDTGEQSSRWGSMTASEAGRKGGRKSSRSGNTGGAEGEEGEEEASGRKGSGNYGKGDTGEHSARWGSMTASEAGRKGGRKSSRSGNTGGAEGEEGEEEASGRKGSGNYGKGDTGEHSARWGSMTASEAGKKGGRKSSRSGNTGGAGEEEEGEGEETSGHKGRGNFGKGDTGEHSARWGSMTASEAGKKGGRTRKQHT</sequence>
<evidence type="ECO:0000256" key="1">
    <source>
        <dbReference type="ARBA" id="ARBA00008136"/>
    </source>
</evidence>
<keyword evidence="7" id="KW-0456">Lyase</keyword>
<dbReference type="GO" id="GO:0016829">
    <property type="term" value="F:lyase activity"/>
    <property type="evidence" value="ECO:0007669"/>
    <property type="project" value="UniProtKB-KW"/>
</dbReference>
<feature type="compositionally biased region" description="Basic residues" evidence="8">
    <location>
        <begin position="674"/>
        <end position="683"/>
    </location>
</feature>
<evidence type="ECO:0000313" key="9">
    <source>
        <dbReference type="EMBL" id="QLL30548.1"/>
    </source>
</evidence>
<dbReference type="InterPro" id="IPR003738">
    <property type="entry name" value="SRAP"/>
</dbReference>
<keyword evidence="5" id="KW-0190">Covalent protein-DNA linkage</keyword>
<feature type="compositionally biased region" description="Gly residues" evidence="8">
    <location>
        <begin position="275"/>
        <end position="284"/>
    </location>
</feature>
<protein>
    <recommendedName>
        <fullName evidence="11">DUF159-domain-containing protein</fullName>
    </recommendedName>
</protein>
<keyword evidence="10" id="KW-1185">Reference proteome</keyword>
<dbReference type="PANTHER" id="PTHR13604:SF0">
    <property type="entry name" value="ABASIC SITE PROCESSING PROTEIN HMCES"/>
    <property type="match status" value="1"/>
</dbReference>
<feature type="compositionally biased region" description="Basic and acidic residues" evidence="8">
    <location>
        <begin position="378"/>
        <end position="416"/>
    </location>
</feature>
<dbReference type="KEGG" id="tgb:HG536_0A03660"/>
<feature type="compositionally biased region" description="Basic residues" evidence="8">
    <location>
        <begin position="451"/>
        <end position="460"/>
    </location>
</feature>
<dbReference type="GO" id="GO:0006508">
    <property type="term" value="P:proteolysis"/>
    <property type="evidence" value="ECO:0007669"/>
    <property type="project" value="UniProtKB-KW"/>
</dbReference>
<feature type="compositionally biased region" description="Basic and acidic residues" evidence="8">
    <location>
        <begin position="258"/>
        <end position="272"/>
    </location>
</feature>
<dbReference type="PANTHER" id="PTHR13604">
    <property type="entry name" value="DC12-RELATED"/>
    <property type="match status" value="1"/>
</dbReference>
<dbReference type="InterPro" id="IPR036590">
    <property type="entry name" value="SRAP-like"/>
</dbReference>
<keyword evidence="3" id="KW-0227">DNA damage</keyword>
<dbReference type="GO" id="GO:0003697">
    <property type="term" value="F:single-stranded DNA binding"/>
    <property type="evidence" value="ECO:0007669"/>
    <property type="project" value="InterPro"/>
</dbReference>
<evidence type="ECO:0000256" key="5">
    <source>
        <dbReference type="ARBA" id="ARBA00023124"/>
    </source>
</evidence>
<keyword evidence="2" id="KW-0645">Protease</keyword>
<keyword evidence="6" id="KW-0238">DNA-binding</keyword>
<proteinExistence type="inferred from homology"/>
<name>A0A7G3ZAL2_9SACH</name>
<feature type="compositionally biased region" description="Acidic residues" evidence="8">
    <location>
        <begin position="314"/>
        <end position="333"/>
    </location>
</feature>
<gene>
    <name evidence="9" type="ORF">HG536_0A03660</name>
</gene>
<dbReference type="Gene3D" id="3.90.1680.10">
    <property type="entry name" value="SOS response associated peptidase-like"/>
    <property type="match status" value="1"/>
</dbReference>
<dbReference type="AlphaFoldDB" id="A0A7G3ZAL2"/>
<evidence type="ECO:0000256" key="4">
    <source>
        <dbReference type="ARBA" id="ARBA00022801"/>
    </source>
</evidence>
<feature type="region of interest" description="Disordered" evidence="8">
    <location>
        <begin position="245"/>
        <end position="683"/>
    </location>
</feature>
<evidence type="ECO:0000256" key="7">
    <source>
        <dbReference type="ARBA" id="ARBA00023239"/>
    </source>
</evidence>
<reference evidence="9 10" key="1">
    <citation type="submission" date="2020-06" db="EMBL/GenBank/DDBJ databases">
        <title>The yeast mating-type switching endonuclease HO is a domesticated member of an unorthodox homing genetic element family.</title>
        <authorList>
            <person name="Coughlan A.Y."/>
            <person name="Lombardi L."/>
            <person name="Braun-Galleani S."/>
            <person name="Martos A.R."/>
            <person name="Galeote V."/>
            <person name="Bigey F."/>
            <person name="Dequin S."/>
            <person name="Byrne K.P."/>
            <person name="Wolfe K.H."/>
        </authorList>
    </citation>
    <scope>NUCLEOTIDE SEQUENCE [LARGE SCALE GENOMIC DNA]</scope>
    <source>
        <strain evidence="9 10">CBS764</strain>
    </source>
</reference>
<dbReference type="EMBL" id="CP059246">
    <property type="protein sequence ID" value="QLL30548.1"/>
    <property type="molecule type" value="Genomic_DNA"/>
</dbReference>
<evidence type="ECO:0008006" key="11">
    <source>
        <dbReference type="Google" id="ProtNLM"/>
    </source>
</evidence>
<feature type="compositionally biased region" description="Acidic residues" evidence="8">
    <location>
        <begin position="340"/>
        <end position="377"/>
    </location>
</feature>
<dbReference type="Proteomes" id="UP000515788">
    <property type="component" value="Chromosome 1"/>
</dbReference>
<organism evidence="9 10">
    <name type="scientific">Torulaspora globosa</name>
    <dbReference type="NCBI Taxonomy" id="48254"/>
    <lineage>
        <taxon>Eukaryota</taxon>
        <taxon>Fungi</taxon>
        <taxon>Dikarya</taxon>
        <taxon>Ascomycota</taxon>
        <taxon>Saccharomycotina</taxon>
        <taxon>Saccharomycetes</taxon>
        <taxon>Saccharomycetales</taxon>
        <taxon>Saccharomycetaceae</taxon>
        <taxon>Torulaspora</taxon>
    </lineage>
</organism>
<keyword evidence="4" id="KW-0378">Hydrolase</keyword>
<evidence type="ECO:0000256" key="8">
    <source>
        <dbReference type="SAM" id="MobiDB-lite"/>
    </source>
</evidence>
<feature type="compositionally biased region" description="Acidic residues" evidence="8">
    <location>
        <begin position="632"/>
        <end position="641"/>
    </location>
</feature>
<dbReference type="OrthoDB" id="2111841at2759"/>
<dbReference type="SUPFAM" id="SSF143081">
    <property type="entry name" value="BB1717-like"/>
    <property type="match status" value="1"/>
</dbReference>
<dbReference type="RefSeq" id="XP_037137223.1">
    <property type="nucleotide sequence ID" value="XM_037281328.1"/>
</dbReference>
<evidence type="ECO:0000256" key="2">
    <source>
        <dbReference type="ARBA" id="ARBA00022670"/>
    </source>
</evidence>
<dbReference type="GO" id="GO:0106300">
    <property type="term" value="P:protein-DNA covalent cross-linking repair"/>
    <property type="evidence" value="ECO:0007669"/>
    <property type="project" value="InterPro"/>
</dbReference>
<evidence type="ECO:0000256" key="6">
    <source>
        <dbReference type="ARBA" id="ARBA00023125"/>
    </source>
</evidence>
<dbReference type="Pfam" id="PF02586">
    <property type="entry name" value="SRAP"/>
    <property type="match status" value="1"/>
</dbReference>
<evidence type="ECO:0000313" key="10">
    <source>
        <dbReference type="Proteomes" id="UP000515788"/>
    </source>
</evidence>